<accession>A0ABN6UP45</accession>
<dbReference type="RefSeq" id="WP_281779946.1">
    <property type="nucleotide sequence ID" value="NZ_AP027041.1"/>
</dbReference>
<dbReference type="Pfam" id="PF05488">
    <property type="entry name" value="PAAR_motif"/>
    <property type="match status" value="1"/>
</dbReference>
<dbReference type="CDD" id="cd14744">
    <property type="entry name" value="PAAR_CT_2"/>
    <property type="match status" value="1"/>
</dbReference>
<proteinExistence type="predicted"/>
<name>A0ABN6UP45_9GAMM</name>
<protein>
    <submittedName>
        <fullName evidence="1">PAAR domain-containing protein</fullName>
    </submittedName>
</protein>
<dbReference type="Proteomes" id="UP001317822">
    <property type="component" value="Chromosome"/>
</dbReference>
<evidence type="ECO:0000313" key="1">
    <source>
        <dbReference type="EMBL" id="BDU18061.1"/>
    </source>
</evidence>
<organism evidence="1 2">
    <name type="scientific">Lysobacter auxotrophicus</name>
    <dbReference type="NCBI Taxonomy" id="2992573"/>
    <lineage>
        <taxon>Bacteria</taxon>
        <taxon>Pseudomonadati</taxon>
        <taxon>Pseudomonadota</taxon>
        <taxon>Gammaproteobacteria</taxon>
        <taxon>Lysobacterales</taxon>
        <taxon>Lysobacteraceae</taxon>
        <taxon>Lysobacter</taxon>
    </lineage>
</organism>
<dbReference type="EMBL" id="AP027041">
    <property type="protein sequence ID" value="BDU18061.1"/>
    <property type="molecule type" value="Genomic_DNA"/>
</dbReference>
<dbReference type="InterPro" id="IPR008727">
    <property type="entry name" value="PAAR_motif"/>
</dbReference>
<sequence length="208" mass="21922">MIQRPHIASLDHASHRRDSTFKVANMRDGFIRLGDPTTSGGKVVQASGFPSDGIPTALEDDKASCPLHGGDFPIVGGYAFFKQSGRNTATEQLSKLACGCGLISTTAPSLARVEQTPSHGSNASAARAAERFAEPTKGGMETGQFDEHFIFVDAVTGDPLRGLTCLLIPEVGLPQQCALDDRGRTERHRTAAPIPISVAISAPAPAEE</sequence>
<reference evidence="1 2" key="1">
    <citation type="journal article" date="2023" name="Int. J. Syst. Evol. Microbiol.">
        <title>Physiological and genomic analyses of cobalamin (vitamin B12)-auxotrophy of Lysobacter auxotrophicus sp. nov., a methionine-auxotrophic chitinolytic bacterium isolated from chitin-treated soil.</title>
        <authorList>
            <person name="Saito A."/>
            <person name="Dohra H."/>
            <person name="Hamada M."/>
            <person name="Moriuchi R."/>
            <person name="Kotsuchibashi Y."/>
            <person name="Mori K."/>
        </authorList>
    </citation>
    <scope>NUCLEOTIDE SEQUENCE [LARGE SCALE GENOMIC DNA]</scope>
    <source>
        <strain evidence="1 2">5-21a</strain>
    </source>
</reference>
<gene>
    <name evidence="1" type="ORF">LA521A_32620</name>
</gene>
<keyword evidence="2" id="KW-1185">Reference proteome</keyword>
<evidence type="ECO:0000313" key="2">
    <source>
        <dbReference type="Proteomes" id="UP001317822"/>
    </source>
</evidence>